<dbReference type="Gene3D" id="3.40.50.720">
    <property type="entry name" value="NAD(P)-binding Rossmann-like Domain"/>
    <property type="match status" value="1"/>
</dbReference>
<dbReference type="SUPFAM" id="SSF51735">
    <property type="entry name" value="NAD(P)-binding Rossmann-fold domains"/>
    <property type="match status" value="1"/>
</dbReference>
<dbReference type="PANTHER" id="PTHR42879:SF2">
    <property type="entry name" value="3-OXOACYL-[ACYL-CARRIER-PROTEIN] REDUCTASE FABG"/>
    <property type="match status" value="1"/>
</dbReference>
<gene>
    <name evidence="2" type="ORF">G8770_22810</name>
</gene>
<dbReference type="Pfam" id="PF00106">
    <property type="entry name" value="adh_short"/>
    <property type="match status" value="1"/>
</dbReference>
<dbReference type="InterPro" id="IPR036291">
    <property type="entry name" value="NAD(P)-bd_dom_sf"/>
</dbReference>
<sequence length="88" mass="9085">MDMQLSGTTALVTGSTKGIGKAIALSLAKEGATVIGHGRSGTDALVQELSQFSEAHGVEGDLSSPEDIQRICHEVDAIAPLDILVKNI</sequence>
<evidence type="ECO:0000313" key="2">
    <source>
        <dbReference type="EMBL" id="NHO68394.1"/>
    </source>
</evidence>
<dbReference type="RefSeq" id="WP_167192355.1">
    <property type="nucleotide sequence ID" value="NZ_JAAONZ010000030.1"/>
</dbReference>
<protein>
    <submittedName>
        <fullName evidence="2">SDR family NAD(P)-dependent oxidoreductase</fullName>
    </submittedName>
</protein>
<dbReference type="Proteomes" id="UP000787472">
    <property type="component" value="Unassembled WGS sequence"/>
</dbReference>
<organism evidence="2 3">
    <name type="scientific">Pseudomaricurvus hydrocarbonicus</name>
    <dbReference type="NCBI Taxonomy" id="1470433"/>
    <lineage>
        <taxon>Bacteria</taxon>
        <taxon>Pseudomonadati</taxon>
        <taxon>Pseudomonadota</taxon>
        <taxon>Gammaproteobacteria</taxon>
        <taxon>Cellvibrionales</taxon>
        <taxon>Cellvibrionaceae</taxon>
        <taxon>Pseudomaricurvus</taxon>
    </lineage>
</organism>
<proteinExistence type="inferred from homology"/>
<comment type="similarity">
    <text evidence="1">Belongs to the short-chain dehydrogenases/reductases (SDR) family.</text>
</comment>
<reference evidence="2" key="1">
    <citation type="submission" date="2020-03" db="EMBL/GenBank/DDBJ databases">
        <authorList>
            <person name="Guo F."/>
        </authorList>
    </citation>
    <scope>NUCLEOTIDE SEQUENCE</scope>
    <source>
        <strain evidence="2">JCM 30134</strain>
    </source>
</reference>
<dbReference type="InterPro" id="IPR002347">
    <property type="entry name" value="SDR_fam"/>
</dbReference>
<dbReference type="InterPro" id="IPR050259">
    <property type="entry name" value="SDR"/>
</dbReference>
<evidence type="ECO:0000313" key="3">
    <source>
        <dbReference type="Proteomes" id="UP000787472"/>
    </source>
</evidence>
<name>A0A9E5MQ17_9GAMM</name>
<comment type="caution">
    <text evidence="2">The sequence shown here is derived from an EMBL/GenBank/DDBJ whole genome shotgun (WGS) entry which is preliminary data.</text>
</comment>
<keyword evidence="3" id="KW-1185">Reference proteome</keyword>
<dbReference type="PRINTS" id="PR00081">
    <property type="entry name" value="GDHRDH"/>
</dbReference>
<dbReference type="PANTHER" id="PTHR42879">
    <property type="entry name" value="3-OXOACYL-(ACYL-CARRIER-PROTEIN) REDUCTASE"/>
    <property type="match status" value="1"/>
</dbReference>
<dbReference type="EMBL" id="JAAONZ010000030">
    <property type="protein sequence ID" value="NHO68394.1"/>
    <property type="molecule type" value="Genomic_DNA"/>
</dbReference>
<evidence type="ECO:0000256" key="1">
    <source>
        <dbReference type="ARBA" id="ARBA00006484"/>
    </source>
</evidence>
<accession>A0A9E5MQ17</accession>
<dbReference type="AlphaFoldDB" id="A0A9E5MQ17"/>